<reference evidence="2" key="1">
    <citation type="submission" date="2023-03" db="EMBL/GenBank/DDBJ databases">
        <title>Complete genome of Cladonia borealis.</title>
        <authorList>
            <person name="Park H."/>
        </authorList>
    </citation>
    <scope>NUCLEOTIDE SEQUENCE</scope>
    <source>
        <strain evidence="2">ANT050790</strain>
    </source>
</reference>
<evidence type="ECO:0000313" key="3">
    <source>
        <dbReference type="Proteomes" id="UP001166286"/>
    </source>
</evidence>
<accession>A0AA39R0H8</accession>
<name>A0AA39R0H8_9LECA</name>
<sequence>MSRHNRRRTRHPPNHNHPHNHKPSPSSSSHSEFHAHQYEGFASLPSFSPIAPEAKISAPRYPSRRNNDISAKHWHNRYLAWQSREKKQREERERLREEERRIFGGEEGEWDGDECGDGGLARRMLEFFGGLDFLET</sequence>
<comment type="caution">
    <text evidence="2">The sequence shown here is derived from an EMBL/GenBank/DDBJ whole genome shotgun (WGS) entry which is preliminary data.</text>
</comment>
<keyword evidence="3" id="KW-1185">Reference proteome</keyword>
<feature type="region of interest" description="Disordered" evidence="1">
    <location>
        <begin position="1"/>
        <end position="38"/>
    </location>
</feature>
<organism evidence="2 3">
    <name type="scientific">Cladonia borealis</name>
    <dbReference type="NCBI Taxonomy" id="184061"/>
    <lineage>
        <taxon>Eukaryota</taxon>
        <taxon>Fungi</taxon>
        <taxon>Dikarya</taxon>
        <taxon>Ascomycota</taxon>
        <taxon>Pezizomycotina</taxon>
        <taxon>Lecanoromycetes</taxon>
        <taxon>OSLEUM clade</taxon>
        <taxon>Lecanoromycetidae</taxon>
        <taxon>Lecanorales</taxon>
        <taxon>Lecanorineae</taxon>
        <taxon>Cladoniaceae</taxon>
        <taxon>Cladonia</taxon>
    </lineage>
</organism>
<protein>
    <submittedName>
        <fullName evidence="2">Uncharacterized protein</fullName>
    </submittedName>
</protein>
<dbReference type="Proteomes" id="UP001166286">
    <property type="component" value="Unassembled WGS sequence"/>
</dbReference>
<feature type="compositionally biased region" description="Basic residues" evidence="1">
    <location>
        <begin position="1"/>
        <end position="22"/>
    </location>
</feature>
<proteinExistence type="predicted"/>
<gene>
    <name evidence="2" type="ORF">JMJ35_005666</name>
</gene>
<evidence type="ECO:0000313" key="2">
    <source>
        <dbReference type="EMBL" id="KAK0511816.1"/>
    </source>
</evidence>
<dbReference type="EMBL" id="JAFEKC020000012">
    <property type="protein sequence ID" value="KAK0511816.1"/>
    <property type="molecule type" value="Genomic_DNA"/>
</dbReference>
<evidence type="ECO:0000256" key="1">
    <source>
        <dbReference type="SAM" id="MobiDB-lite"/>
    </source>
</evidence>
<dbReference type="AlphaFoldDB" id="A0AA39R0H8"/>